<name>A0ABN9RG09_9DINO</name>
<keyword evidence="3" id="KW-1185">Reference proteome</keyword>
<comment type="caution">
    <text evidence="2">The sequence shown here is derived from an EMBL/GenBank/DDBJ whole genome shotgun (WGS) entry which is preliminary data.</text>
</comment>
<gene>
    <name evidence="2" type="ORF">PCOR1329_LOCUS19770</name>
</gene>
<dbReference type="InterPro" id="IPR029063">
    <property type="entry name" value="SAM-dependent_MTases_sf"/>
</dbReference>
<evidence type="ECO:0000256" key="1">
    <source>
        <dbReference type="SAM" id="SignalP"/>
    </source>
</evidence>
<dbReference type="PROSITE" id="PS51257">
    <property type="entry name" value="PROKAR_LIPOPROTEIN"/>
    <property type="match status" value="1"/>
</dbReference>
<evidence type="ECO:0000313" key="2">
    <source>
        <dbReference type="EMBL" id="CAK0817048.1"/>
    </source>
</evidence>
<feature type="non-terminal residue" evidence="2">
    <location>
        <position position="499"/>
    </location>
</feature>
<sequence length="499" mass="54768">MWPLRPVPRSSIGLLALAACALVSRADVPVAHVVGFDTTVLEDEYCARPVSVDGGGSAGDMNTATMSCSKLMEFVYVSRLKVKEKLEILLAAAKANETESAEWMSIARTVSRAQSFLSAHMHVVAALATQRPGCFSENMKLLLTMSLRRMKPLVTGQLESLWLVTQSGPDQAGALVERGLDWLSEAAGLVDADLTLKSVLATWSEPSEDEARFFSHEADGRYSTLEALRRDTFDEFVLDRGLLRALLQHVLQTGATVADIGAGSGHYAKWLNDTGLVSAYAFDGTPEVELVTRGSVLGIDLSRPLGLWQKFDWVLCLEVATSIPPELTPMFLQNLDRHAGEGLVISWTQPGLRALGSPNPRSQAEVLALVKEHTGLHLSEDPRAHRAAAGRERGALARRLAAGPDAHRGPGCRRRRHWCFWRGDIWMRCRGRLDLFGQRLADVQWSSNGRCLLRAVQHQRAVPLLDLVARGEPQHDVLVKGNPRVSHQPRRLCLRGALG</sequence>
<keyword evidence="1" id="KW-0732">Signal</keyword>
<dbReference type="Gene3D" id="3.40.50.150">
    <property type="entry name" value="Vaccinia Virus protein VP39"/>
    <property type="match status" value="1"/>
</dbReference>
<evidence type="ECO:0000313" key="3">
    <source>
        <dbReference type="Proteomes" id="UP001189429"/>
    </source>
</evidence>
<protein>
    <submittedName>
        <fullName evidence="2">Uncharacterized protein</fullName>
    </submittedName>
</protein>
<organism evidence="2 3">
    <name type="scientific">Prorocentrum cordatum</name>
    <dbReference type="NCBI Taxonomy" id="2364126"/>
    <lineage>
        <taxon>Eukaryota</taxon>
        <taxon>Sar</taxon>
        <taxon>Alveolata</taxon>
        <taxon>Dinophyceae</taxon>
        <taxon>Prorocentrales</taxon>
        <taxon>Prorocentraceae</taxon>
        <taxon>Prorocentrum</taxon>
    </lineage>
</organism>
<dbReference type="SUPFAM" id="SSF53335">
    <property type="entry name" value="S-adenosyl-L-methionine-dependent methyltransferases"/>
    <property type="match status" value="1"/>
</dbReference>
<accession>A0ABN9RG09</accession>
<feature type="signal peptide" evidence="1">
    <location>
        <begin position="1"/>
        <end position="26"/>
    </location>
</feature>
<proteinExistence type="predicted"/>
<dbReference type="EMBL" id="CAUYUJ010006336">
    <property type="protein sequence ID" value="CAK0817048.1"/>
    <property type="molecule type" value="Genomic_DNA"/>
</dbReference>
<dbReference type="Proteomes" id="UP001189429">
    <property type="component" value="Unassembled WGS sequence"/>
</dbReference>
<feature type="chain" id="PRO_5046066115" evidence="1">
    <location>
        <begin position="27"/>
        <end position="499"/>
    </location>
</feature>
<reference evidence="2" key="1">
    <citation type="submission" date="2023-10" db="EMBL/GenBank/DDBJ databases">
        <authorList>
            <person name="Chen Y."/>
            <person name="Shah S."/>
            <person name="Dougan E. K."/>
            <person name="Thang M."/>
            <person name="Chan C."/>
        </authorList>
    </citation>
    <scope>NUCLEOTIDE SEQUENCE [LARGE SCALE GENOMIC DNA]</scope>
</reference>